<comment type="caution">
    <text evidence="2">The sequence shown here is derived from an EMBL/GenBank/DDBJ whole genome shotgun (WGS) entry which is preliminary data.</text>
</comment>
<dbReference type="InterPro" id="IPR049512">
    <property type="entry name" value="DJR-like_dom"/>
</dbReference>
<dbReference type="PANTHER" id="PTHR36159:SF1">
    <property type="entry name" value="RETROVIRUS-RELATED POL POLYPROTEIN FROM TRANSPOSON 412-LIKE PROTEIN"/>
    <property type="match status" value="1"/>
</dbReference>
<dbReference type="OrthoDB" id="6761856at2759"/>
<gene>
    <name evidence="2" type="ORF">ACAOBT_LOCUS20234</name>
</gene>
<reference evidence="2" key="1">
    <citation type="submission" date="2022-03" db="EMBL/GenBank/DDBJ databases">
        <authorList>
            <person name="Sayadi A."/>
        </authorList>
    </citation>
    <scope>NUCLEOTIDE SEQUENCE</scope>
</reference>
<feature type="domain" description="Double jelly roll-like" evidence="1">
    <location>
        <begin position="55"/>
        <end position="286"/>
    </location>
</feature>
<evidence type="ECO:0000313" key="3">
    <source>
        <dbReference type="Proteomes" id="UP001152888"/>
    </source>
</evidence>
<evidence type="ECO:0000313" key="2">
    <source>
        <dbReference type="EMBL" id="CAH1991394.1"/>
    </source>
</evidence>
<proteinExistence type="predicted"/>
<dbReference type="Proteomes" id="UP001152888">
    <property type="component" value="Unassembled WGS sequence"/>
</dbReference>
<sequence length="326" mass="38252">MHSHPPYANTTFNNSDEIRIPIQTQDIYTLPCNSSLYIEGRLVEAKEKKWSPTLRLVNNFVSFLFDELRYEIGGIVVDRVRNPGITTTIKGLVSFTNNEGNSYQHAGWNHQDLPEIRNSEGYFSVTIPLKNLMGFFEDFKKVLINIRQELVLIRSSTDVNAIITSTSSEKPHLDLYRILWRIPHIQVADTEKLHLMKYIEKGRDLQLAFRSWELHEYPVLQQTNKHTWNVKATNQLEKPRFVIVAFQTDRKGQLTKNLSHFDHCNLSNIKLFLNSEIYPYDNSVFKHDPSIHPQHYHNVQKDNNNNNTIAIAKQWREREREQKINI</sequence>
<dbReference type="Pfam" id="PF21738">
    <property type="entry name" value="DJR-like_dom"/>
    <property type="match status" value="1"/>
</dbReference>
<dbReference type="EMBL" id="CAKOFQ010007111">
    <property type="protein sequence ID" value="CAH1991394.1"/>
    <property type="molecule type" value="Genomic_DNA"/>
</dbReference>
<dbReference type="PANTHER" id="PTHR36159">
    <property type="entry name" value="PROTEIN CBG23766"/>
    <property type="match status" value="1"/>
</dbReference>
<evidence type="ECO:0000259" key="1">
    <source>
        <dbReference type="Pfam" id="PF21738"/>
    </source>
</evidence>
<accession>A0A9P0PM59</accession>
<name>A0A9P0PM59_ACAOB</name>
<protein>
    <recommendedName>
        <fullName evidence="1">Double jelly roll-like domain-containing protein</fullName>
    </recommendedName>
</protein>
<keyword evidence="3" id="KW-1185">Reference proteome</keyword>
<organism evidence="2 3">
    <name type="scientific">Acanthoscelides obtectus</name>
    <name type="common">Bean weevil</name>
    <name type="synonym">Bruchus obtectus</name>
    <dbReference type="NCBI Taxonomy" id="200917"/>
    <lineage>
        <taxon>Eukaryota</taxon>
        <taxon>Metazoa</taxon>
        <taxon>Ecdysozoa</taxon>
        <taxon>Arthropoda</taxon>
        <taxon>Hexapoda</taxon>
        <taxon>Insecta</taxon>
        <taxon>Pterygota</taxon>
        <taxon>Neoptera</taxon>
        <taxon>Endopterygota</taxon>
        <taxon>Coleoptera</taxon>
        <taxon>Polyphaga</taxon>
        <taxon>Cucujiformia</taxon>
        <taxon>Chrysomeloidea</taxon>
        <taxon>Chrysomelidae</taxon>
        <taxon>Bruchinae</taxon>
        <taxon>Bruchini</taxon>
        <taxon>Acanthoscelides</taxon>
    </lineage>
</organism>
<dbReference type="AlphaFoldDB" id="A0A9P0PM59"/>